<accession>A0A7V2B0Y9</accession>
<dbReference type="PANTHER" id="PTHR33269">
    <property type="entry name" value="NADH-UBIQUINONE OXIDOREDUCTASE CHAIN 6"/>
    <property type="match status" value="1"/>
</dbReference>
<dbReference type="PANTHER" id="PTHR33269:SF17">
    <property type="entry name" value="NADH-UBIQUINONE OXIDOREDUCTASE CHAIN 6"/>
    <property type="match status" value="1"/>
</dbReference>
<reference evidence="3" key="1">
    <citation type="journal article" date="2020" name="mSystems">
        <title>Genome- and Community-Level Interaction Insights into Carbon Utilization and Element Cycling Functions of Hydrothermarchaeota in Hydrothermal Sediment.</title>
        <authorList>
            <person name="Zhou Z."/>
            <person name="Liu Y."/>
            <person name="Xu W."/>
            <person name="Pan J."/>
            <person name="Luo Z.H."/>
            <person name="Li M."/>
        </authorList>
    </citation>
    <scope>NUCLEOTIDE SEQUENCE [LARGE SCALE GENOMIC DNA]</scope>
    <source>
        <strain evidence="3">SpSt-143</strain>
    </source>
</reference>
<keyword evidence="2" id="KW-0520">NAD</keyword>
<dbReference type="GO" id="GO:0008137">
    <property type="term" value="F:NADH dehydrogenase (ubiquinone) activity"/>
    <property type="evidence" value="ECO:0007669"/>
    <property type="project" value="UniProtKB-UniRule"/>
</dbReference>
<protein>
    <recommendedName>
        <fullName evidence="2">NADH-quinone oxidoreductase subunit J</fullName>
        <ecNumber evidence="2">7.1.1.-</ecNumber>
    </recommendedName>
</protein>
<dbReference type="GO" id="GO:0048038">
    <property type="term" value="F:quinone binding"/>
    <property type="evidence" value="ECO:0007669"/>
    <property type="project" value="UniProtKB-UniRule"/>
</dbReference>
<name>A0A7V2B0Y9_RHOMR</name>
<dbReference type="EC" id="7.1.1.-" evidence="2"/>
<sequence>MLAQLLFFLLAVTAVAAALGMLIARNPVSSALWLVLNLFCIAGLYLTLQATFLGVIQVLIYAGAIMVLFLFVIMLLNLEALPRPRDIDWGKVLAFVVVMMVLAQLVYVVALGLDVLPTFTPTPEQAALTGSAQALGRELLTRYIMPLQVIGILLLAATIGAVMLAKRRFV</sequence>
<keyword evidence="2" id="KW-1133">Transmembrane helix</keyword>
<dbReference type="InterPro" id="IPR042106">
    <property type="entry name" value="Nuo/plastoQ_OxRdtase_6_NuoJ"/>
</dbReference>
<feature type="transmembrane region" description="Helical" evidence="2">
    <location>
        <begin position="92"/>
        <end position="113"/>
    </location>
</feature>
<dbReference type="AlphaFoldDB" id="A0A7V2B0Y9"/>
<evidence type="ECO:0000313" key="3">
    <source>
        <dbReference type="EMBL" id="HER96297.1"/>
    </source>
</evidence>
<organism evidence="3">
    <name type="scientific">Rhodothermus marinus</name>
    <name type="common">Rhodothermus obamensis</name>
    <dbReference type="NCBI Taxonomy" id="29549"/>
    <lineage>
        <taxon>Bacteria</taxon>
        <taxon>Pseudomonadati</taxon>
        <taxon>Rhodothermota</taxon>
        <taxon>Rhodothermia</taxon>
        <taxon>Rhodothermales</taxon>
        <taxon>Rhodothermaceae</taxon>
        <taxon>Rhodothermus</taxon>
    </lineage>
</organism>
<dbReference type="InterPro" id="IPR001457">
    <property type="entry name" value="NADH_UbQ/plastoQ_OxRdtase_su6"/>
</dbReference>
<gene>
    <name evidence="3" type="ORF">ENO59_07240</name>
</gene>
<comment type="caution">
    <text evidence="3">The sequence shown here is derived from an EMBL/GenBank/DDBJ whole genome shotgun (WGS) entry which is preliminary data.</text>
</comment>
<dbReference type="Pfam" id="PF00499">
    <property type="entry name" value="Oxidored_q3"/>
    <property type="match status" value="1"/>
</dbReference>
<proteinExistence type="inferred from homology"/>
<feature type="transmembrane region" description="Helical" evidence="2">
    <location>
        <begin position="31"/>
        <end position="52"/>
    </location>
</feature>
<keyword evidence="2" id="KW-1003">Cell membrane</keyword>
<evidence type="ECO:0000256" key="1">
    <source>
        <dbReference type="ARBA" id="ARBA00005698"/>
    </source>
</evidence>
<keyword evidence="2" id="KW-0812">Transmembrane</keyword>
<feature type="transmembrane region" description="Helical" evidence="2">
    <location>
        <begin position="58"/>
        <end position="80"/>
    </location>
</feature>
<feature type="transmembrane region" description="Helical" evidence="2">
    <location>
        <begin position="143"/>
        <end position="165"/>
    </location>
</feature>
<feature type="transmembrane region" description="Helical" evidence="2">
    <location>
        <begin position="6"/>
        <end position="24"/>
    </location>
</feature>
<comment type="similarity">
    <text evidence="1 2">Belongs to the complex I subunit 6 family.</text>
</comment>
<evidence type="ECO:0000256" key="2">
    <source>
        <dbReference type="RuleBase" id="RU004429"/>
    </source>
</evidence>
<comment type="subcellular location">
    <subcellularLocation>
        <location evidence="2">Cell membrane</location>
        <topology evidence="2">Multi-pass membrane protein</topology>
    </subcellularLocation>
</comment>
<keyword evidence="2" id="KW-0472">Membrane</keyword>
<keyword evidence="2" id="KW-0874">Quinone</keyword>
<comment type="catalytic activity">
    <reaction evidence="2">
        <text>a quinone + NADH + 5 H(+)(in) = a quinol + NAD(+) + 4 H(+)(out)</text>
        <dbReference type="Rhea" id="RHEA:57888"/>
        <dbReference type="ChEBI" id="CHEBI:15378"/>
        <dbReference type="ChEBI" id="CHEBI:24646"/>
        <dbReference type="ChEBI" id="CHEBI:57540"/>
        <dbReference type="ChEBI" id="CHEBI:57945"/>
        <dbReference type="ChEBI" id="CHEBI:132124"/>
    </reaction>
</comment>
<dbReference type="GO" id="GO:0005886">
    <property type="term" value="C:plasma membrane"/>
    <property type="evidence" value="ECO:0007669"/>
    <property type="project" value="UniProtKB-SubCell"/>
</dbReference>
<comment type="function">
    <text evidence="2">NDH-1 shuttles electrons from NADH, via FMN and iron-sulfur (Fe-S) centers, to quinones in the respiratory chain. Couples the redox reaction to proton translocation (for every two electrons transferred, four hydrogen ions are translocated across the cytoplasmic membrane), and thus conserves the redox energy in a proton gradient.</text>
</comment>
<dbReference type="Gene3D" id="1.20.120.1200">
    <property type="entry name" value="NADH-ubiquinone/plastoquinone oxidoreductase chain 6, subunit NuoJ"/>
    <property type="match status" value="1"/>
</dbReference>
<dbReference type="EMBL" id="DSGB01000005">
    <property type="protein sequence ID" value="HER96297.1"/>
    <property type="molecule type" value="Genomic_DNA"/>
</dbReference>